<feature type="region of interest" description="Disordered" evidence="1">
    <location>
        <begin position="95"/>
        <end position="120"/>
    </location>
</feature>
<evidence type="ECO:0000313" key="3">
    <source>
        <dbReference type="Proteomes" id="UP000735302"/>
    </source>
</evidence>
<feature type="compositionally biased region" description="Polar residues" evidence="1">
    <location>
        <begin position="323"/>
        <end position="335"/>
    </location>
</feature>
<accession>A0AAV4BVF3</accession>
<feature type="compositionally biased region" description="Polar residues" evidence="1">
    <location>
        <begin position="33"/>
        <end position="48"/>
    </location>
</feature>
<feature type="region of interest" description="Disordered" evidence="1">
    <location>
        <begin position="1"/>
        <end position="50"/>
    </location>
</feature>
<feature type="region of interest" description="Disordered" evidence="1">
    <location>
        <begin position="306"/>
        <end position="336"/>
    </location>
</feature>
<keyword evidence="3" id="KW-1185">Reference proteome</keyword>
<reference evidence="2 3" key="1">
    <citation type="journal article" date="2021" name="Elife">
        <title>Chloroplast acquisition without the gene transfer in kleptoplastic sea slugs, Plakobranchus ocellatus.</title>
        <authorList>
            <person name="Maeda T."/>
            <person name="Takahashi S."/>
            <person name="Yoshida T."/>
            <person name="Shimamura S."/>
            <person name="Takaki Y."/>
            <person name="Nagai Y."/>
            <person name="Toyoda A."/>
            <person name="Suzuki Y."/>
            <person name="Arimoto A."/>
            <person name="Ishii H."/>
            <person name="Satoh N."/>
            <person name="Nishiyama T."/>
            <person name="Hasebe M."/>
            <person name="Maruyama T."/>
            <person name="Minagawa J."/>
            <person name="Obokata J."/>
            <person name="Shigenobu S."/>
        </authorList>
    </citation>
    <scope>NUCLEOTIDE SEQUENCE [LARGE SCALE GENOMIC DNA]</scope>
</reference>
<feature type="compositionally biased region" description="Pro residues" evidence="1">
    <location>
        <begin position="99"/>
        <end position="109"/>
    </location>
</feature>
<evidence type="ECO:0000256" key="1">
    <source>
        <dbReference type="SAM" id="MobiDB-lite"/>
    </source>
</evidence>
<gene>
    <name evidence="2" type="ORF">PoB_004959000</name>
</gene>
<protein>
    <submittedName>
        <fullName evidence="2">Uncharacterized protein</fullName>
    </submittedName>
</protein>
<proteinExistence type="predicted"/>
<organism evidence="2 3">
    <name type="scientific">Plakobranchus ocellatus</name>
    <dbReference type="NCBI Taxonomy" id="259542"/>
    <lineage>
        <taxon>Eukaryota</taxon>
        <taxon>Metazoa</taxon>
        <taxon>Spiralia</taxon>
        <taxon>Lophotrochozoa</taxon>
        <taxon>Mollusca</taxon>
        <taxon>Gastropoda</taxon>
        <taxon>Heterobranchia</taxon>
        <taxon>Euthyneura</taxon>
        <taxon>Panpulmonata</taxon>
        <taxon>Sacoglossa</taxon>
        <taxon>Placobranchoidea</taxon>
        <taxon>Plakobranchidae</taxon>
        <taxon>Plakobranchus</taxon>
    </lineage>
</organism>
<dbReference type="AlphaFoldDB" id="A0AAV4BVF3"/>
<name>A0AAV4BVF3_9GAST</name>
<evidence type="ECO:0000313" key="2">
    <source>
        <dbReference type="EMBL" id="GFO23085.1"/>
    </source>
</evidence>
<comment type="caution">
    <text evidence="2">The sequence shown here is derived from an EMBL/GenBank/DDBJ whole genome shotgun (WGS) entry which is preliminary data.</text>
</comment>
<feature type="compositionally biased region" description="Basic and acidic residues" evidence="1">
    <location>
        <begin position="306"/>
        <end position="320"/>
    </location>
</feature>
<dbReference type="Proteomes" id="UP000735302">
    <property type="component" value="Unassembled WGS sequence"/>
</dbReference>
<sequence>MSVSNLATEHLPNDPRLLSVPASSRQGLRVTPTPITSMRVSQPNSGSSKRVMFTGSLTGKGVGTFTAAIQEGDSPTAYPLLPHYSPTEVSTHPVCTRPACPPGPPPSFPASPTQTASAHDLTENAEQTRNLVSVGRPALPHRQTLRRHIMRQIQALQPCQRDDDAVKIYRALDLPRHTKSDKKDRAVDRAPKEGLQRKKCSSDFVSKQIQARLNHWACLSKTLSTSTDYNHGHHDIAGMQTSGIQSPISSNGSTLSAMSEVKKHHVHKEVESTLFLFPKGLETPSELSTNTLGTFPVLSEKAERVSFKEDSSKSSADRPRSYSARQSCHSNNSPRITPEHLLQNLQRQLEETCGAPMRGIHQPGARYSWIPLSICSL</sequence>
<dbReference type="EMBL" id="BLXT01005500">
    <property type="protein sequence ID" value="GFO23085.1"/>
    <property type="molecule type" value="Genomic_DNA"/>
</dbReference>